<proteinExistence type="predicted"/>
<dbReference type="EMBL" id="JAMKFB020000004">
    <property type="protein sequence ID" value="KAL0194583.1"/>
    <property type="molecule type" value="Genomic_DNA"/>
</dbReference>
<keyword evidence="2" id="KW-1185">Reference proteome</keyword>
<dbReference type="PANTHER" id="PTHR16477:SF5">
    <property type="entry name" value="COILED-COIL DOMAIN-CONTAINING PROTEIN 106-RELATED"/>
    <property type="match status" value="1"/>
</dbReference>
<dbReference type="Pfam" id="PF15794">
    <property type="entry name" value="CCDC106"/>
    <property type="match status" value="1"/>
</dbReference>
<dbReference type="AlphaFoldDB" id="A0ABD0R9N9"/>
<evidence type="ECO:0000313" key="2">
    <source>
        <dbReference type="Proteomes" id="UP001529510"/>
    </source>
</evidence>
<organism evidence="1 2">
    <name type="scientific">Cirrhinus mrigala</name>
    <name type="common">Mrigala</name>
    <dbReference type="NCBI Taxonomy" id="683832"/>
    <lineage>
        <taxon>Eukaryota</taxon>
        <taxon>Metazoa</taxon>
        <taxon>Chordata</taxon>
        <taxon>Craniata</taxon>
        <taxon>Vertebrata</taxon>
        <taxon>Euteleostomi</taxon>
        <taxon>Actinopterygii</taxon>
        <taxon>Neopterygii</taxon>
        <taxon>Teleostei</taxon>
        <taxon>Ostariophysi</taxon>
        <taxon>Cypriniformes</taxon>
        <taxon>Cyprinidae</taxon>
        <taxon>Labeoninae</taxon>
        <taxon>Labeonini</taxon>
        <taxon>Cirrhinus</taxon>
    </lineage>
</organism>
<dbReference type="Proteomes" id="UP001529510">
    <property type="component" value="Unassembled WGS sequence"/>
</dbReference>
<sequence length="111" mass="12662">MDSVTKDVWNKMLFYCLYELFGVLKTWRKVRTTSESFCRHNVDKGTVAAAAPIAELQIAEPKTYSTLVFDPAVETSLTFAKRRASSVHPEIKRAVEDLRARGHLLPVLMKY</sequence>
<name>A0ABD0R9N9_CIRMR</name>
<dbReference type="PANTHER" id="PTHR16477">
    <property type="entry name" value="COILED-COIL DOMAIN-CONTAINING PROTEIN 106"/>
    <property type="match status" value="1"/>
</dbReference>
<evidence type="ECO:0000313" key="1">
    <source>
        <dbReference type="EMBL" id="KAL0194583.1"/>
    </source>
</evidence>
<accession>A0ABD0R9N9</accession>
<protein>
    <submittedName>
        <fullName evidence="1">Uncharacterized protein</fullName>
    </submittedName>
</protein>
<gene>
    <name evidence="1" type="ORF">M9458_008155</name>
</gene>
<comment type="caution">
    <text evidence="1">The sequence shown here is derived from an EMBL/GenBank/DDBJ whole genome shotgun (WGS) entry which is preliminary data.</text>
</comment>
<dbReference type="InterPro" id="IPR031591">
    <property type="entry name" value="CCDC106"/>
</dbReference>
<reference evidence="1 2" key="1">
    <citation type="submission" date="2024-05" db="EMBL/GenBank/DDBJ databases">
        <title>Genome sequencing and assembly of Indian major carp, Cirrhinus mrigala (Hamilton, 1822).</title>
        <authorList>
            <person name="Mohindra V."/>
            <person name="Chowdhury L.M."/>
            <person name="Lal K."/>
            <person name="Jena J.K."/>
        </authorList>
    </citation>
    <scope>NUCLEOTIDE SEQUENCE [LARGE SCALE GENOMIC DNA]</scope>
    <source>
        <strain evidence="1">CM1030</strain>
        <tissue evidence="1">Blood</tissue>
    </source>
</reference>